<dbReference type="InterPro" id="IPR001537">
    <property type="entry name" value="SpoU_MeTrfase"/>
</dbReference>
<evidence type="ECO:0000256" key="3">
    <source>
        <dbReference type="ARBA" id="ARBA00022679"/>
    </source>
</evidence>
<dbReference type="PANTHER" id="PTHR42786:SF2">
    <property type="entry name" value="TRNA (CYTIDINE_URIDINE-2'-O-)-METHYLTRANSFERASE TRMJ"/>
    <property type="match status" value="1"/>
</dbReference>
<comment type="similarity">
    <text evidence="1">Belongs to the class IV-like SAM-binding methyltransferase superfamily. RNA methyltransferase TrmH family.</text>
</comment>
<dbReference type="InterPro" id="IPR029028">
    <property type="entry name" value="Alpha/beta_knot_MTases"/>
</dbReference>
<reference evidence="7 8" key="1">
    <citation type="submission" date="2023-01" db="EMBL/GenBank/DDBJ databases">
        <title>Novel species of the genus Vogesella isolated from rivers.</title>
        <authorList>
            <person name="Lu H."/>
        </authorList>
    </citation>
    <scope>NUCLEOTIDE SEQUENCE [LARGE SCALE GENOMIC DNA]</scope>
    <source>
        <strain evidence="7 8">SH7W</strain>
    </source>
</reference>
<dbReference type="Pfam" id="PF00588">
    <property type="entry name" value="SpoU_methylase"/>
    <property type="match status" value="1"/>
</dbReference>
<sequence>MNKPQVPDFLKNIRVVLARPSHPGNIGSAARAMKTMGLTRLYLVEPKAFPHEEANVLASGAVDVVENAIVVSSLAEALADVSVACALTSRRRELSTPLSTPRETAPELMARARDGEQVALVFGNETFGLSIDEVEQCNRLVTVPGNPDYFSLNLAMAVQVMTYELFSHSGVSVDYLKPEDRTATLGEVDSFCGHLEAAMADVGYLEHRNSERLLRRMRTLFHRAALQREEIDILRGFFKQAQRFADGTLPPRKKSGD</sequence>
<dbReference type="Proteomes" id="UP001221566">
    <property type="component" value="Unassembled WGS sequence"/>
</dbReference>
<evidence type="ECO:0000313" key="7">
    <source>
        <dbReference type="EMBL" id="MDC7689736.1"/>
    </source>
</evidence>
<dbReference type="GO" id="GO:0008168">
    <property type="term" value="F:methyltransferase activity"/>
    <property type="evidence" value="ECO:0007669"/>
    <property type="project" value="UniProtKB-KW"/>
</dbReference>
<comment type="caution">
    <text evidence="7">The sequence shown here is derived from an EMBL/GenBank/DDBJ whole genome shotgun (WGS) entry which is preliminary data.</text>
</comment>
<comment type="subunit">
    <text evidence="5">Homodimer.</text>
</comment>
<dbReference type="InterPro" id="IPR029026">
    <property type="entry name" value="tRNA_m1G_MTases_N"/>
</dbReference>
<dbReference type="PANTHER" id="PTHR42786">
    <property type="entry name" value="TRNA/RRNA METHYLTRANSFERASE"/>
    <property type="match status" value="1"/>
</dbReference>
<evidence type="ECO:0000256" key="5">
    <source>
        <dbReference type="RuleBase" id="RU362024"/>
    </source>
</evidence>
<keyword evidence="3" id="KW-0808">Transferase</keyword>
<dbReference type="Gene3D" id="1.10.8.590">
    <property type="match status" value="1"/>
</dbReference>
<evidence type="ECO:0000256" key="1">
    <source>
        <dbReference type="ARBA" id="ARBA00007228"/>
    </source>
</evidence>
<dbReference type="NCBIfam" id="TIGR00050">
    <property type="entry name" value="rRNA_methyl_1"/>
    <property type="match status" value="1"/>
</dbReference>
<dbReference type="SUPFAM" id="SSF75217">
    <property type="entry name" value="alpha/beta knot"/>
    <property type="match status" value="1"/>
</dbReference>
<evidence type="ECO:0000313" key="8">
    <source>
        <dbReference type="Proteomes" id="UP001221566"/>
    </source>
</evidence>
<comment type="catalytic activity">
    <reaction evidence="5">
        <text>cytidine(32) in tRNA + S-adenosyl-L-methionine = 2'-O-methylcytidine(32) in tRNA + S-adenosyl-L-homocysteine + H(+)</text>
        <dbReference type="Rhea" id="RHEA:42932"/>
        <dbReference type="Rhea" id="RHEA-COMP:10288"/>
        <dbReference type="Rhea" id="RHEA-COMP:10289"/>
        <dbReference type="ChEBI" id="CHEBI:15378"/>
        <dbReference type="ChEBI" id="CHEBI:57856"/>
        <dbReference type="ChEBI" id="CHEBI:59789"/>
        <dbReference type="ChEBI" id="CHEBI:74495"/>
        <dbReference type="ChEBI" id="CHEBI:82748"/>
        <dbReference type="EC" id="2.1.1.200"/>
    </reaction>
</comment>
<proteinExistence type="inferred from homology"/>
<dbReference type="RefSeq" id="WP_189352488.1">
    <property type="nucleotide sequence ID" value="NZ_JAQQKY010000001.1"/>
</dbReference>
<evidence type="ECO:0000256" key="2">
    <source>
        <dbReference type="ARBA" id="ARBA00022603"/>
    </source>
</evidence>
<dbReference type="EMBL" id="JAQQKY010000001">
    <property type="protein sequence ID" value="MDC7689736.1"/>
    <property type="molecule type" value="Genomic_DNA"/>
</dbReference>
<comment type="subcellular location">
    <subcellularLocation>
        <location evidence="5">Cytoplasm</location>
    </subcellularLocation>
</comment>
<keyword evidence="5" id="KW-0819">tRNA processing</keyword>
<keyword evidence="5" id="KW-0963">Cytoplasm</keyword>
<keyword evidence="2 5" id="KW-0489">Methyltransferase</keyword>
<dbReference type="PIRSF" id="PIRSF004808">
    <property type="entry name" value="LasT"/>
    <property type="match status" value="1"/>
</dbReference>
<dbReference type="GO" id="GO:0032259">
    <property type="term" value="P:methylation"/>
    <property type="evidence" value="ECO:0007669"/>
    <property type="project" value="UniProtKB-KW"/>
</dbReference>
<dbReference type="EC" id="2.1.1.200" evidence="5"/>
<dbReference type="Gene3D" id="3.40.1280.10">
    <property type="match status" value="1"/>
</dbReference>
<evidence type="ECO:0000259" key="6">
    <source>
        <dbReference type="Pfam" id="PF00588"/>
    </source>
</evidence>
<name>A0ABT5I0N0_VOGIN</name>
<dbReference type="InterPro" id="IPR004384">
    <property type="entry name" value="RNA_MeTrfase_TrmJ/LasT"/>
</dbReference>
<keyword evidence="8" id="KW-1185">Reference proteome</keyword>
<comment type="function">
    <text evidence="5">Catalyzes the formation of 2'O-methylated cytidine (Cm32) or 2'O-methylated uridine (Um32) at position 32 in tRNA.</text>
</comment>
<dbReference type="CDD" id="cd18093">
    <property type="entry name" value="SpoU-like_TrmJ"/>
    <property type="match status" value="1"/>
</dbReference>
<comment type="catalytic activity">
    <reaction evidence="5">
        <text>uridine(32) in tRNA + S-adenosyl-L-methionine = 2'-O-methyluridine(32) in tRNA + S-adenosyl-L-homocysteine + H(+)</text>
        <dbReference type="Rhea" id="RHEA:42936"/>
        <dbReference type="Rhea" id="RHEA-COMP:10107"/>
        <dbReference type="Rhea" id="RHEA-COMP:10290"/>
        <dbReference type="ChEBI" id="CHEBI:15378"/>
        <dbReference type="ChEBI" id="CHEBI:57856"/>
        <dbReference type="ChEBI" id="CHEBI:59789"/>
        <dbReference type="ChEBI" id="CHEBI:65315"/>
        <dbReference type="ChEBI" id="CHEBI:74478"/>
        <dbReference type="EC" id="2.1.1.200"/>
    </reaction>
</comment>
<protein>
    <recommendedName>
        <fullName evidence="5">tRNA (cytidine/uridine-2'-O-)-methyltransferase TrmJ</fullName>
        <ecNumber evidence="5">2.1.1.200</ecNumber>
    </recommendedName>
    <alternativeName>
        <fullName evidence="5">tRNA (cytidine(32)/uridine(32)-2'-O)-methyltransferase</fullName>
    </alternativeName>
    <alternativeName>
        <fullName evidence="5">tRNA Cm32/Um32 methyltransferase</fullName>
    </alternativeName>
</protein>
<organism evidence="7 8">
    <name type="scientific">Vogesella indigofera</name>
    <name type="common">Pseudomonas indigofera</name>
    <dbReference type="NCBI Taxonomy" id="45465"/>
    <lineage>
        <taxon>Bacteria</taxon>
        <taxon>Pseudomonadati</taxon>
        <taxon>Pseudomonadota</taxon>
        <taxon>Betaproteobacteria</taxon>
        <taxon>Neisseriales</taxon>
        <taxon>Chromobacteriaceae</taxon>
        <taxon>Vogesella</taxon>
    </lineage>
</organism>
<evidence type="ECO:0000256" key="4">
    <source>
        <dbReference type="ARBA" id="ARBA00022691"/>
    </source>
</evidence>
<feature type="domain" description="tRNA/rRNA methyltransferase SpoU type" evidence="6">
    <location>
        <begin position="13"/>
        <end position="163"/>
    </location>
</feature>
<gene>
    <name evidence="5" type="primary">trmJ</name>
    <name evidence="7" type="ORF">PQU93_02925</name>
</gene>
<accession>A0ABT5I0N0</accession>
<keyword evidence="4 5" id="KW-0949">S-adenosyl-L-methionine</keyword>